<dbReference type="EMBL" id="BAABBF010000006">
    <property type="protein sequence ID" value="GAA3716923.1"/>
    <property type="molecule type" value="Genomic_DNA"/>
</dbReference>
<sequence length="393" mass="43053">MRQETPERSEWVARKFLYLVAGLIVLAIAGALTYRFYGNDLIRMTLVPKEEFRAQPDVPGKAYDDRAMWLARPDLPGNPALWTPAGFAPRATPGGAAIFFIHPTSYVSRDHWNAPIDDAETNDRAALFLRGQASAFNEAGEIWAPRYRQATFGAFLTSVADAERALQLAYEDVDAAFDSFLRQIAADRPIILAGHSQGALHLTRLLRDRVAKDPTLARRIVAAYVVGWPVSRATDLPRMGLPECTAADQAGCLLSWESFAEPADLSLIVDTYDMTRGFDGQPRRGTPMVCTNPLTGTADATAPATANLGTLFPAADLSTADLTPARVPARCGERGFLFIGEAPDVGPYVLPGNNYHVYDYSLFWANVRADAGRRLAAWRPVKKAAKRASGKRR</sequence>
<accession>A0ABP7EBJ8</accession>
<dbReference type="InterPro" id="IPR029058">
    <property type="entry name" value="AB_hydrolase_fold"/>
</dbReference>
<keyword evidence="1" id="KW-1133">Transmembrane helix</keyword>
<proteinExistence type="predicted"/>
<dbReference type="Gene3D" id="3.40.50.1820">
    <property type="entry name" value="alpha/beta hydrolase"/>
    <property type="match status" value="1"/>
</dbReference>
<dbReference type="InterPro" id="IPR021440">
    <property type="entry name" value="DUF3089"/>
</dbReference>
<comment type="caution">
    <text evidence="2">The sequence shown here is derived from an EMBL/GenBank/DDBJ whole genome shotgun (WGS) entry which is preliminary data.</text>
</comment>
<organism evidence="2 3">
    <name type="scientific">Sphingomonas cynarae</name>
    <dbReference type="NCBI Taxonomy" id="930197"/>
    <lineage>
        <taxon>Bacteria</taxon>
        <taxon>Pseudomonadati</taxon>
        <taxon>Pseudomonadota</taxon>
        <taxon>Alphaproteobacteria</taxon>
        <taxon>Sphingomonadales</taxon>
        <taxon>Sphingomonadaceae</taxon>
        <taxon>Sphingomonas</taxon>
    </lineage>
</organism>
<protein>
    <submittedName>
        <fullName evidence="2">DUF3089 domain-containing protein</fullName>
    </submittedName>
</protein>
<name>A0ABP7EBJ8_9SPHN</name>
<evidence type="ECO:0000256" key="1">
    <source>
        <dbReference type="SAM" id="Phobius"/>
    </source>
</evidence>
<gene>
    <name evidence="2" type="ORF">GCM10022268_26620</name>
</gene>
<keyword evidence="3" id="KW-1185">Reference proteome</keyword>
<reference evidence="3" key="1">
    <citation type="journal article" date="2019" name="Int. J. Syst. Evol. Microbiol.">
        <title>The Global Catalogue of Microorganisms (GCM) 10K type strain sequencing project: providing services to taxonomists for standard genome sequencing and annotation.</title>
        <authorList>
            <consortium name="The Broad Institute Genomics Platform"/>
            <consortium name="The Broad Institute Genome Sequencing Center for Infectious Disease"/>
            <person name="Wu L."/>
            <person name="Ma J."/>
        </authorList>
    </citation>
    <scope>NUCLEOTIDE SEQUENCE [LARGE SCALE GENOMIC DNA]</scope>
    <source>
        <strain evidence="3">JCM 17498</strain>
    </source>
</reference>
<dbReference type="Pfam" id="PF11288">
    <property type="entry name" value="DUF3089"/>
    <property type="match status" value="1"/>
</dbReference>
<dbReference type="SUPFAM" id="SSF53474">
    <property type="entry name" value="alpha/beta-Hydrolases"/>
    <property type="match status" value="1"/>
</dbReference>
<keyword evidence="1" id="KW-0812">Transmembrane</keyword>
<evidence type="ECO:0000313" key="3">
    <source>
        <dbReference type="Proteomes" id="UP001500523"/>
    </source>
</evidence>
<evidence type="ECO:0000313" key="2">
    <source>
        <dbReference type="EMBL" id="GAA3716923.1"/>
    </source>
</evidence>
<keyword evidence="1" id="KW-0472">Membrane</keyword>
<feature type="transmembrane region" description="Helical" evidence="1">
    <location>
        <begin position="16"/>
        <end position="37"/>
    </location>
</feature>
<dbReference type="Proteomes" id="UP001500523">
    <property type="component" value="Unassembled WGS sequence"/>
</dbReference>